<sequence>MPNAFAYLMLMTWPLVCVALFRRLPIERAIIWSILGGYLILPPVAEFDLPLIPSMNKDSIAAVSATLGCVFVARKRVSFWPKSWSMQMLLATFMLVVIPTVLTNREPMIFEVLAGSEPIRFITNYLPGMGVRDLLSVTINQVIVLLPFFLAMTYLSSDTGLREIILALAVAGLVYSVPALLETIISPIINIYVYGFFQHDFRQMIREGGFRPIMFLPHGLWLAFFFVSALLSAAALARASKDEARLYWGGATLYLLFVLNACKSLASLSYGLVLTPVMLFFGVRTKILLALVLASIAITYPMLRNFGVIPLDAIVAQAEDVSAARAQSLQYRFDNEEQMLDRAHEKPWFGWGGWGRNLVRHTETAEILTVPDGSWIIVFGTFGWVGYIAQMGLLAGPILLLFVYTRRIPTAEFSPFVAPIAIILAATMMDMLLNATLTPFTWLCAGAVLGYAERLRFPAETPEDKLFFDKGPVIGRPVNASEKRSLL</sequence>
<feature type="transmembrane region" description="Helical" evidence="1">
    <location>
        <begin position="29"/>
        <end position="45"/>
    </location>
</feature>
<evidence type="ECO:0000256" key="1">
    <source>
        <dbReference type="SAM" id="Phobius"/>
    </source>
</evidence>
<protein>
    <recommendedName>
        <fullName evidence="4">O-Antigen ligase</fullName>
    </recommendedName>
</protein>
<gene>
    <name evidence="2" type="ORF">TRL7639_02786</name>
</gene>
<dbReference type="EMBL" id="FWFO01000002">
    <property type="protein sequence ID" value="SLN53364.1"/>
    <property type="molecule type" value="Genomic_DNA"/>
</dbReference>
<evidence type="ECO:0008006" key="4">
    <source>
        <dbReference type="Google" id="ProtNLM"/>
    </source>
</evidence>
<feature type="transmembrane region" description="Helical" evidence="1">
    <location>
        <begin position="251"/>
        <end position="275"/>
    </location>
</feature>
<evidence type="ECO:0000313" key="2">
    <source>
        <dbReference type="EMBL" id="SLN53364.1"/>
    </source>
</evidence>
<feature type="transmembrane region" description="Helical" evidence="1">
    <location>
        <begin position="416"/>
        <end position="433"/>
    </location>
</feature>
<dbReference type="OrthoDB" id="7595044at2"/>
<dbReference type="RefSeq" id="WP_085796469.1">
    <property type="nucleotide sequence ID" value="NZ_FWFO01000002.1"/>
</dbReference>
<dbReference type="AlphaFoldDB" id="A0A1Y5T3Q9"/>
<feature type="transmembrane region" description="Helical" evidence="1">
    <location>
        <begin position="6"/>
        <end position="22"/>
    </location>
</feature>
<dbReference type="Proteomes" id="UP000193077">
    <property type="component" value="Unassembled WGS sequence"/>
</dbReference>
<proteinExistence type="predicted"/>
<organism evidence="2 3">
    <name type="scientific">Falsiruegeria litorea R37</name>
    <dbReference type="NCBI Taxonomy" id="1200284"/>
    <lineage>
        <taxon>Bacteria</taxon>
        <taxon>Pseudomonadati</taxon>
        <taxon>Pseudomonadota</taxon>
        <taxon>Alphaproteobacteria</taxon>
        <taxon>Rhodobacterales</taxon>
        <taxon>Roseobacteraceae</taxon>
        <taxon>Falsiruegeria</taxon>
    </lineage>
</organism>
<keyword evidence="3" id="KW-1185">Reference proteome</keyword>
<evidence type="ECO:0000313" key="3">
    <source>
        <dbReference type="Proteomes" id="UP000193077"/>
    </source>
</evidence>
<keyword evidence="1" id="KW-1133">Transmembrane helix</keyword>
<keyword evidence="1" id="KW-0812">Transmembrane</keyword>
<feature type="transmembrane region" description="Helical" evidence="1">
    <location>
        <begin position="218"/>
        <end position="239"/>
    </location>
</feature>
<accession>A0A1Y5T3Q9</accession>
<feature type="transmembrane region" description="Helical" evidence="1">
    <location>
        <begin position="287"/>
        <end position="303"/>
    </location>
</feature>
<keyword evidence="1" id="KW-0472">Membrane</keyword>
<feature type="transmembrane region" description="Helical" evidence="1">
    <location>
        <begin position="164"/>
        <end position="197"/>
    </location>
</feature>
<feature type="transmembrane region" description="Helical" evidence="1">
    <location>
        <begin position="375"/>
        <end position="404"/>
    </location>
</feature>
<reference evidence="2 3" key="1">
    <citation type="submission" date="2017-03" db="EMBL/GenBank/DDBJ databases">
        <authorList>
            <person name="Afonso C.L."/>
            <person name="Miller P.J."/>
            <person name="Scott M.A."/>
            <person name="Spackman E."/>
            <person name="Goraichik I."/>
            <person name="Dimitrov K.M."/>
            <person name="Suarez D.L."/>
            <person name="Swayne D.E."/>
        </authorList>
    </citation>
    <scope>NUCLEOTIDE SEQUENCE [LARGE SCALE GENOMIC DNA]</scope>
    <source>
        <strain evidence="2 3">CECT 7639</strain>
    </source>
</reference>
<feature type="transmembrane region" description="Helical" evidence="1">
    <location>
        <begin position="134"/>
        <end position="152"/>
    </location>
</feature>
<name>A0A1Y5T3Q9_9RHOB</name>
<feature type="transmembrane region" description="Helical" evidence="1">
    <location>
        <begin position="84"/>
        <end position="102"/>
    </location>
</feature>